<dbReference type="SUPFAM" id="SSF52113">
    <property type="entry name" value="BRCT domain"/>
    <property type="match status" value="5"/>
</dbReference>
<dbReference type="Pfam" id="PF12738">
    <property type="entry name" value="PTCB-BRCT"/>
    <property type="match status" value="1"/>
</dbReference>
<dbReference type="PANTHER" id="PTHR13561">
    <property type="entry name" value="DNA REPLICATION REGULATOR DPB11-RELATED"/>
    <property type="match status" value="1"/>
</dbReference>
<feature type="domain" description="BRCT" evidence="2">
    <location>
        <begin position="104"/>
        <end position="176"/>
    </location>
</feature>
<gene>
    <name evidence="4" type="primary">LOC100650669</name>
</gene>
<evidence type="ECO:0000256" key="1">
    <source>
        <dbReference type="ARBA" id="ARBA00022737"/>
    </source>
</evidence>
<name>A0A9B2JUQ5_BOMTE</name>
<dbReference type="GeneID" id="100650669"/>
<dbReference type="InterPro" id="IPR001357">
    <property type="entry name" value="BRCT_dom"/>
</dbReference>
<dbReference type="KEGG" id="bter:100650669"/>
<feature type="domain" description="BRCT" evidence="2">
    <location>
        <begin position="482"/>
        <end position="566"/>
    </location>
</feature>
<dbReference type="GO" id="GO:0007095">
    <property type="term" value="P:mitotic G2 DNA damage checkpoint signaling"/>
    <property type="evidence" value="ECO:0007669"/>
    <property type="project" value="TreeGrafter"/>
</dbReference>
<dbReference type="OrthoDB" id="251770at2759"/>
<dbReference type="PROSITE" id="PS50172">
    <property type="entry name" value="BRCT"/>
    <property type="match status" value="5"/>
</dbReference>
<evidence type="ECO:0000313" key="4">
    <source>
        <dbReference type="RefSeq" id="XP_012173557.1"/>
    </source>
</evidence>
<proteinExistence type="predicted"/>
<dbReference type="SMART" id="SM00292">
    <property type="entry name" value="BRCT"/>
    <property type="match status" value="5"/>
</dbReference>
<evidence type="ECO:0000313" key="3">
    <source>
        <dbReference type="Proteomes" id="UP000835206"/>
    </source>
</evidence>
<dbReference type="Gene3D" id="3.40.50.10190">
    <property type="entry name" value="BRCT domain"/>
    <property type="match status" value="5"/>
</dbReference>
<dbReference type="PANTHER" id="PTHR13561:SF20">
    <property type="entry name" value="DNA TOPOISOMERASE 2-BINDING PROTEIN 1"/>
    <property type="match status" value="1"/>
</dbReference>
<feature type="domain" description="BRCT" evidence="2">
    <location>
        <begin position="198"/>
        <end position="289"/>
    </location>
</feature>
<accession>A0A9B2JUQ5</accession>
<reference evidence="4" key="1">
    <citation type="submission" date="2025-08" db="UniProtKB">
        <authorList>
            <consortium name="RefSeq"/>
        </authorList>
    </citation>
    <scope>IDENTIFICATION</scope>
</reference>
<feature type="domain" description="BRCT" evidence="2">
    <location>
        <begin position="320"/>
        <end position="412"/>
    </location>
</feature>
<evidence type="ECO:0000259" key="2">
    <source>
        <dbReference type="PROSITE" id="PS50172"/>
    </source>
</evidence>
<protein>
    <submittedName>
        <fullName evidence="4">DNA topoisomerase 2-binding protein 1 isoform X1</fullName>
    </submittedName>
</protein>
<keyword evidence="1" id="KW-0677">Repeat</keyword>
<sequence>MSQLIKCTKKSNVYFVRPKKKKSKDHISEDMLLTYDKCLKLGMEPVWISERDSNKMKFTRNDILVVEKYEELSDNTLKTSKCCIVNPELFPLISNITLGRTSPVHSNVMQDLCICISSRLCLEDKRYIQVLVSQMSGNFTTKLDDKVTHLVILSILSVEYEKAIHMKIQIVTKEWVKAIWEANKRDYVEPNDKRFDKYKVSIFYNLVITATNIKRCEKEEIARLIKDNGGMYLNDLDTKKVNIVLAPENSEENQKLKYAEEANIICLTLNWLYESIKAGHALPFKHYIYQTVKEQYSSRRSNVSTVTTILDNLTFIEAEAAGPFLYGCVIYLAGFTSDQKDKLNIILTVGCAMPFDYVCDMVTHVIVGDEDRAASELKLLKPGALCPHILKLEWLVESIRLKQPAPVEYFLYEQENSTLKKNLQLMQERMSEEGKESSNLGQQELHNAIVSTTDEPYTPVSTQLSESLEEYFIPPEANNIDINNRLFEGLTFVVSDFCDMYNDVVKNIIAMNGKVVQDMLVTSPDYGIVPKFGMTLNCTAKEIVTDLFIEDCIDQGRIVEVMYYHRPISVTKIALVGCVLTISTYVGIERSYLVTLAMELGATKQNIFACETIIEEGIYKNTHLICPMPEGKKYDLAVRCKIPVVTAEWLKACAAQSTWVDETPFLVKSLVPSKGPERPMELDTSLLQTNTNKIVFSTEPVATTSRSCNIIVPKEYLLSLQVQNNILKNMLSNELSLPMNTTFKAPETQCSQVFRSIPSLGTERSWLEGINYSLNLIKEKPPLEKPFNRVISMFKKNCQKVNEKLPENHDAAAKDRFN</sequence>
<dbReference type="AlphaFoldDB" id="A0A9B2JUQ5"/>
<dbReference type="GO" id="GO:0033314">
    <property type="term" value="P:mitotic DNA replication checkpoint signaling"/>
    <property type="evidence" value="ECO:0007669"/>
    <property type="project" value="TreeGrafter"/>
</dbReference>
<dbReference type="Pfam" id="PF00533">
    <property type="entry name" value="BRCT"/>
    <property type="match status" value="3"/>
</dbReference>
<dbReference type="RefSeq" id="XP_012173557.1">
    <property type="nucleotide sequence ID" value="XM_012318167.3"/>
</dbReference>
<keyword evidence="3" id="KW-1185">Reference proteome</keyword>
<dbReference type="GO" id="GO:0006270">
    <property type="term" value="P:DNA replication initiation"/>
    <property type="evidence" value="ECO:0007669"/>
    <property type="project" value="TreeGrafter"/>
</dbReference>
<dbReference type="InterPro" id="IPR036420">
    <property type="entry name" value="BRCT_dom_sf"/>
</dbReference>
<feature type="domain" description="BRCT" evidence="2">
    <location>
        <begin position="570"/>
        <end position="667"/>
    </location>
</feature>
<dbReference type="Proteomes" id="UP000835206">
    <property type="component" value="Chromosome 17"/>
</dbReference>
<organism evidence="3 4">
    <name type="scientific">Bombus terrestris</name>
    <name type="common">Buff-tailed bumblebee</name>
    <name type="synonym">Apis terrestris</name>
    <dbReference type="NCBI Taxonomy" id="30195"/>
    <lineage>
        <taxon>Eukaryota</taxon>
        <taxon>Metazoa</taxon>
        <taxon>Ecdysozoa</taxon>
        <taxon>Arthropoda</taxon>
        <taxon>Hexapoda</taxon>
        <taxon>Insecta</taxon>
        <taxon>Pterygota</taxon>
        <taxon>Neoptera</taxon>
        <taxon>Endopterygota</taxon>
        <taxon>Hymenoptera</taxon>
        <taxon>Apocrita</taxon>
        <taxon>Aculeata</taxon>
        <taxon>Apoidea</taxon>
        <taxon>Anthophila</taxon>
        <taxon>Apidae</taxon>
        <taxon>Bombus</taxon>
        <taxon>Bombus</taxon>
    </lineage>
</organism>